<dbReference type="EMBL" id="BLLF01000100">
    <property type="protein sequence ID" value="GFH07512.1"/>
    <property type="molecule type" value="Genomic_DNA"/>
</dbReference>
<accession>A0A699YWX7</accession>
<reference evidence="2 3" key="1">
    <citation type="submission" date="2020-02" db="EMBL/GenBank/DDBJ databases">
        <title>Draft genome sequence of Haematococcus lacustris strain NIES-144.</title>
        <authorList>
            <person name="Morimoto D."/>
            <person name="Nakagawa S."/>
            <person name="Yoshida T."/>
            <person name="Sawayama S."/>
        </authorList>
    </citation>
    <scope>NUCLEOTIDE SEQUENCE [LARGE SCALE GENOMIC DNA]</scope>
    <source>
        <strain evidence="2 3">NIES-144</strain>
    </source>
</reference>
<feature type="domain" description="ABC1 atypical kinase-like" evidence="1">
    <location>
        <begin position="1"/>
        <end position="100"/>
    </location>
</feature>
<dbReference type="InterPro" id="IPR004147">
    <property type="entry name" value="ABC1_dom"/>
</dbReference>
<dbReference type="Pfam" id="PF03109">
    <property type="entry name" value="ABC1"/>
    <property type="match status" value="1"/>
</dbReference>
<keyword evidence="2" id="KW-0418">Kinase</keyword>
<evidence type="ECO:0000259" key="1">
    <source>
        <dbReference type="Pfam" id="PF03109"/>
    </source>
</evidence>
<protein>
    <submittedName>
        <fullName evidence="2">Protein kinase domain-containing protein</fullName>
    </submittedName>
</protein>
<keyword evidence="3" id="KW-1185">Reference proteome</keyword>
<keyword evidence="2" id="KW-0808">Transferase</keyword>
<dbReference type="GO" id="GO:0016301">
    <property type="term" value="F:kinase activity"/>
    <property type="evidence" value="ECO:0007669"/>
    <property type="project" value="UniProtKB-KW"/>
</dbReference>
<dbReference type="PANTHER" id="PTHR45890">
    <property type="entry name" value="AARF DOMAIN CONTAINING KINASE 2 (PREDICTED)"/>
    <property type="match status" value="1"/>
</dbReference>
<sequence length="229" mass="25521">MMLMDNLIHSDLHPGNILVRLTPPGGLAGLLYNGLDGLKRSNWVSNNYRARIDVLQQRWLQPQMVLLDVGMATELSDEDQTNMIGLFRSFAAMDGKACGEWTLRFSGDQQQCPDPEAFISGLQATFEELRRLDEGADWQDTAFNSGADTLSHVLELVRQYKVTLPGHICAVVVTTLVLEGWSNKLDPSHSVLSMVQKMFESSTLPWHARLVSAVDTVMEEEQGQMLAMA</sequence>
<evidence type="ECO:0000313" key="2">
    <source>
        <dbReference type="EMBL" id="GFH07512.1"/>
    </source>
</evidence>
<dbReference type="InterPro" id="IPR052402">
    <property type="entry name" value="ADCK_kinase"/>
</dbReference>
<dbReference type="Proteomes" id="UP000485058">
    <property type="component" value="Unassembled WGS sequence"/>
</dbReference>
<dbReference type="AlphaFoldDB" id="A0A699YWX7"/>
<comment type="caution">
    <text evidence="2">The sequence shown here is derived from an EMBL/GenBank/DDBJ whole genome shotgun (WGS) entry which is preliminary data.</text>
</comment>
<evidence type="ECO:0000313" key="3">
    <source>
        <dbReference type="Proteomes" id="UP000485058"/>
    </source>
</evidence>
<dbReference type="PANTHER" id="PTHR45890:SF1">
    <property type="entry name" value="AARF DOMAIN CONTAINING KINASE 2"/>
    <property type="match status" value="1"/>
</dbReference>
<name>A0A699YWX7_HAELA</name>
<proteinExistence type="predicted"/>
<gene>
    <name evidence="2" type="ORF">HaLaN_02324</name>
</gene>
<organism evidence="2 3">
    <name type="scientific">Haematococcus lacustris</name>
    <name type="common">Green alga</name>
    <name type="synonym">Haematococcus pluvialis</name>
    <dbReference type="NCBI Taxonomy" id="44745"/>
    <lineage>
        <taxon>Eukaryota</taxon>
        <taxon>Viridiplantae</taxon>
        <taxon>Chlorophyta</taxon>
        <taxon>core chlorophytes</taxon>
        <taxon>Chlorophyceae</taxon>
        <taxon>CS clade</taxon>
        <taxon>Chlamydomonadales</taxon>
        <taxon>Haematococcaceae</taxon>
        <taxon>Haematococcus</taxon>
    </lineage>
</organism>